<dbReference type="Proteomes" id="UP001165653">
    <property type="component" value="Unassembled WGS sequence"/>
</dbReference>
<name>A0ABT3FXU4_9BACT</name>
<protein>
    <submittedName>
        <fullName evidence="2">Iron-sulfur cluster assembly accessory protein</fullName>
    </submittedName>
</protein>
<gene>
    <name evidence="2" type="ORF">OJ996_02380</name>
</gene>
<reference evidence="2" key="1">
    <citation type="submission" date="2022-10" db="EMBL/GenBank/DDBJ databases">
        <title>Luteolibacter sp. GHJ8, whole genome shotgun sequencing project.</title>
        <authorList>
            <person name="Zhao G."/>
            <person name="Shen L."/>
        </authorList>
    </citation>
    <scope>NUCLEOTIDE SEQUENCE</scope>
    <source>
        <strain evidence="2">GHJ8</strain>
    </source>
</reference>
<dbReference type="InterPro" id="IPR017870">
    <property type="entry name" value="FeS_cluster_insertion_CS"/>
</dbReference>
<comment type="caution">
    <text evidence="2">The sequence shown here is derived from an EMBL/GenBank/DDBJ whole genome shotgun (WGS) entry which is preliminary data.</text>
</comment>
<evidence type="ECO:0000313" key="3">
    <source>
        <dbReference type="Proteomes" id="UP001165653"/>
    </source>
</evidence>
<sequence length="121" mass="12792">MISITDRAADELKALLERKNAEPGRGLRLGVKKGGCAGWQYVMEIGEPEVGDEVLDLAGARLIVAADSTSKLDGCRVDYVDDLSDSGFRIDNPNAARSCGCGTSFETAAEPTPEPEDCGKS</sequence>
<dbReference type="Pfam" id="PF01521">
    <property type="entry name" value="Fe-S_biosyn"/>
    <property type="match status" value="1"/>
</dbReference>
<dbReference type="PANTHER" id="PTHR43011:SF1">
    <property type="entry name" value="IRON-SULFUR CLUSTER ASSEMBLY 2 HOMOLOG, MITOCHONDRIAL"/>
    <property type="match status" value="1"/>
</dbReference>
<proteinExistence type="predicted"/>
<evidence type="ECO:0000313" key="2">
    <source>
        <dbReference type="EMBL" id="MCW1912401.1"/>
    </source>
</evidence>
<dbReference type="InterPro" id="IPR035903">
    <property type="entry name" value="HesB-like_dom_sf"/>
</dbReference>
<dbReference type="PROSITE" id="PS01152">
    <property type="entry name" value="HESB"/>
    <property type="match status" value="1"/>
</dbReference>
<accession>A0ABT3FXU4</accession>
<dbReference type="InterPro" id="IPR016092">
    <property type="entry name" value="ATAP"/>
</dbReference>
<dbReference type="SUPFAM" id="SSF89360">
    <property type="entry name" value="HesB-like domain"/>
    <property type="match status" value="1"/>
</dbReference>
<organism evidence="2 3">
    <name type="scientific">Luteolibacter rhizosphaerae</name>
    <dbReference type="NCBI Taxonomy" id="2989719"/>
    <lineage>
        <taxon>Bacteria</taxon>
        <taxon>Pseudomonadati</taxon>
        <taxon>Verrucomicrobiota</taxon>
        <taxon>Verrucomicrobiia</taxon>
        <taxon>Verrucomicrobiales</taxon>
        <taxon>Verrucomicrobiaceae</taxon>
        <taxon>Luteolibacter</taxon>
    </lineage>
</organism>
<dbReference type="RefSeq" id="WP_264510754.1">
    <property type="nucleotide sequence ID" value="NZ_JAPDDR010000001.1"/>
</dbReference>
<feature type="domain" description="Core" evidence="1">
    <location>
        <begin position="2"/>
        <end position="102"/>
    </location>
</feature>
<dbReference type="Gene3D" id="2.60.300.12">
    <property type="entry name" value="HesB-like domain"/>
    <property type="match status" value="1"/>
</dbReference>
<dbReference type="InterPro" id="IPR000361">
    <property type="entry name" value="ATAP_core_dom"/>
</dbReference>
<dbReference type="PANTHER" id="PTHR43011">
    <property type="entry name" value="IRON-SULFUR CLUSTER ASSEMBLY 2 HOMOLOG, MITOCHONDRIAL"/>
    <property type="match status" value="1"/>
</dbReference>
<evidence type="ECO:0000259" key="1">
    <source>
        <dbReference type="Pfam" id="PF01521"/>
    </source>
</evidence>
<keyword evidence="3" id="KW-1185">Reference proteome</keyword>
<dbReference type="EMBL" id="JAPDDR010000001">
    <property type="protein sequence ID" value="MCW1912401.1"/>
    <property type="molecule type" value="Genomic_DNA"/>
</dbReference>
<dbReference type="NCBIfam" id="TIGR00049">
    <property type="entry name" value="iron-sulfur cluster assembly accessory protein"/>
    <property type="match status" value="1"/>
</dbReference>